<dbReference type="Proteomes" id="UP001174936">
    <property type="component" value="Unassembled WGS sequence"/>
</dbReference>
<comment type="caution">
    <text evidence="1">The sequence shown here is derived from an EMBL/GenBank/DDBJ whole genome shotgun (WGS) entry which is preliminary data.</text>
</comment>
<reference evidence="1" key="1">
    <citation type="submission" date="2023-06" db="EMBL/GenBank/DDBJ databases">
        <title>Genome-scale phylogeny and comparative genomics of the fungal order Sordariales.</title>
        <authorList>
            <consortium name="Lawrence Berkeley National Laboratory"/>
            <person name="Hensen N."/>
            <person name="Bonometti L."/>
            <person name="Westerberg I."/>
            <person name="Brannstrom I.O."/>
            <person name="Guillou S."/>
            <person name="Cros-Aarteil S."/>
            <person name="Calhoun S."/>
            <person name="Haridas S."/>
            <person name="Kuo A."/>
            <person name="Mondo S."/>
            <person name="Pangilinan J."/>
            <person name="Riley R."/>
            <person name="Labutti K."/>
            <person name="Andreopoulos B."/>
            <person name="Lipzen A."/>
            <person name="Chen C."/>
            <person name="Yanf M."/>
            <person name="Daum C."/>
            <person name="Ng V."/>
            <person name="Clum A."/>
            <person name="Steindorff A."/>
            <person name="Ohm R."/>
            <person name="Martin F."/>
            <person name="Silar P."/>
            <person name="Natvig D."/>
            <person name="Lalanne C."/>
            <person name="Gautier V."/>
            <person name="Ament-Velasquez S.L."/>
            <person name="Kruys A."/>
            <person name="Hutchinson M.I."/>
            <person name="Powell A.J."/>
            <person name="Barry K."/>
            <person name="Miller A.N."/>
            <person name="Grigoriev I.V."/>
            <person name="Debuchy R."/>
            <person name="Gladieux P."/>
            <person name="Thoren M.H."/>
            <person name="Johannesson H."/>
        </authorList>
    </citation>
    <scope>NUCLEOTIDE SEQUENCE</scope>
    <source>
        <strain evidence="1">SMH2532-1</strain>
    </source>
</reference>
<accession>A0AA40CIW6</accession>
<dbReference type="AlphaFoldDB" id="A0AA40CIW6"/>
<organism evidence="1 2">
    <name type="scientific">Cercophora newfieldiana</name>
    <dbReference type="NCBI Taxonomy" id="92897"/>
    <lineage>
        <taxon>Eukaryota</taxon>
        <taxon>Fungi</taxon>
        <taxon>Dikarya</taxon>
        <taxon>Ascomycota</taxon>
        <taxon>Pezizomycotina</taxon>
        <taxon>Sordariomycetes</taxon>
        <taxon>Sordariomycetidae</taxon>
        <taxon>Sordariales</taxon>
        <taxon>Lasiosphaeriaceae</taxon>
        <taxon>Cercophora</taxon>
    </lineage>
</organism>
<gene>
    <name evidence="1" type="ORF">B0T16DRAFT_460724</name>
</gene>
<evidence type="ECO:0000313" key="2">
    <source>
        <dbReference type="Proteomes" id="UP001174936"/>
    </source>
</evidence>
<sequence>MPISHHLIPFNFGLAYLDSLKFPFVPAKGVKLPLSLPFQVFTMKKNTAFLFLATLLHLSEGQTKPKLLPWAFEPLPLGSVKPLGWLQGELRIMADGLAGHELDFYPYVKDSPWLNGTAEYTRLGEAVPYWFNGLVPLAYSLDDQRLKDQVHSVVSRVLEMQYEDGWIGPENATNPDRNLWGRIPFLLGMIQLAEANPTGWHEKLVLSITRHMREAHRILKTGGSGYSNCGADVSFIDCSWGQIRMHDMVIVIQWLLENAKLEDNDVTMLWEVMHLLYELSKWKWETWYTEDQYEKVVSDAYPSNPMFPYNHRLKASAVIRRFTHKEDLVEATNKAVEWTFRYHGSPSGSILADESQRDLAPFMGSELCATVETGYSLAYLYQALGTNGFADRAETVIYNALPVMLTHDAWGHQYLSRPNQPFAQRLVDRASHFTTNGGAATVYSLEPQYPCCTVNHPQGYPKFVANSWVRAEKGLAHVLLGPSLVTTSIPGAGQVSIKCETNYPFSDTLFYTVSSDTAFNLFLRVPTWATLSKSAITVTTSQGGSIINSSAPISPDPLSGLHRVSLPAGKSTVNYTIGSSIRVETRDSGAVSVYVGNLLYALDVGEEVTTSLPHRWYDNDPNSEGTREFSQVPNIKDTYFNNTKPWNVAIDPATLEYHPGNASSGHQMGRGFAPEVGKGADNFVSVRGCEIKWDTLSGGVAPAPPPKGEKCQGDGRTYRLIPYGLAKVHMSELPTLKL</sequence>
<keyword evidence="2" id="KW-1185">Reference proteome</keyword>
<protein>
    <submittedName>
        <fullName evidence="1">Uncharacterized protein</fullName>
    </submittedName>
</protein>
<name>A0AA40CIW6_9PEZI</name>
<dbReference type="EMBL" id="JAULSV010000006">
    <property type="protein sequence ID" value="KAK0640551.1"/>
    <property type="molecule type" value="Genomic_DNA"/>
</dbReference>
<proteinExistence type="predicted"/>
<evidence type="ECO:0000313" key="1">
    <source>
        <dbReference type="EMBL" id="KAK0640551.1"/>
    </source>
</evidence>